<name>A0A5J4W0M3_9EUKA</name>
<evidence type="ECO:0000313" key="1">
    <source>
        <dbReference type="EMBL" id="KAA6388059.1"/>
    </source>
</evidence>
<evidence type="ECO:0000313" key="2">
    <source>
        <dbReference type="Proteomes" id="UP000324800"/>
    </source>
</evidence>
<dbReference type="InterPro" id="IPR043502">
    <property type="entry name" value="DNA/RNA_pol_sf"/>
</dbReference>
<sequence length="163" mass="18676">MAVIIAYQNQTLEIILNGAQSRMQKDDAQEEDDDLSIGQSDRILRDIALTWRNQDSSHILEVLRHKTTFKGDQDAHSSLSKIIQQELEDDAITHVQDSFVKCRNPIFAIQKKNGGWRKILDCRILNIESQIEVAKEMRPYLCFNFNGLSYSYKGMPIEDSTAS</sequence>
<protein>
    <submittedName>
        <fullName evidence="1">Uncharacterized protein</fullName>
    </submittedName>
</protein>
<accession>A0A5J4W0M3</accession>
<comment type="caution">
    <text evidence="1">The sequence shown here is derived from an EMBL/GenBank/DDBJ whole genome shotgun (WGS) entry which is preliminary data.</text>
</comment>
<organism evidence="1 2">
    <name type="scientific">Streblomastix strix</name>
    <dbReference type="NCBI Taxonomy" id="222440"/>
    <lineage>
        <taxon>Eukaryota</taxon>
        <taxon>Metamonada</taxon>
        <taxon>Preaxostyla</taxon>
        <taxon>Oxymonadida</taxon>
        <taxon>Streblomastigidae</taxon>
        <taxon>Streblomastix</taxon>
    </lineage>
</organism>
<dbReference type="SUPFAM" id="SSF56672">
    <property type="entry name" value="DNA/RNA polymerases"/>
    <property type="match status" value="1"/>
</dbReference>
<dbReference type="EMBL" id="SNRW01004131">
    <property type="protein sequence ID" value="KAA6388059.1"/>
    <property type="molecule type" value="Genomic_DNA"/>
</dbReference>
<dbReference type="Gene3D" id="3.10.10.10">
    <property type="entry name" value="HIV Type 1 Reverse Transcriptase, subunit A, domain 1"/>
    <property type="match status" value="1"/>
</dbReference>
<reference evidence="1 2" key="1">
    <citation type="submission" date="2019-03" db="EMBL/GenBank/DDBJ databases">
        <title>Single cell metagenomics reveals metabolic interactions within the superorganism composed of flagellate Streblomastix strix and complex community of Bacteroidetes bacteria on its surface.</title>
        <authorList>
            <person name="Treitli S.C."/>
            <person name="Kolisko M."/>
            <person name="Husnik F."/>
            <person name="Keeling P."/>
            <person name="Hampl V."/>
        </authorList>
    </citation>
    <scope>NUCLEOTIDE SEQUENCE [LARGE SCALE GENOMIC DNA]</scope>
    <source>
        <strain evidence="1">ST1C</strain>
    </source>
</reference>
<dbReference type="AlphaFoldDB" id="A0A5J4W0M3"/>
<gene>
    <name evidence="1" type="ORF">EZS28_016413</name>
</gene>
<proteinExistence type="predicted"/>
<dbReference type="Proteomes" id="UP000324800">
    <property type="component" value="Unassembled WGS sequence"/>
</dbReference>